<proteinExistence type="inferred from homology"/>
<dbReference type="InterPro" id="IPR048333">
    <property type="entry name" value="HA2_WH"/>
</dbReference>
<feature type="domain" description="Helicase C-terminal" evidence="10">
    <location>
        <begin position="726"/>
        <end position="909"/>
    </location>
</feature>
<dbReference type="EMBL" id="CALNXI010000378">
    <property type="protein sequence ID" value="CAH3025900.1"/>
    <property type="molecule type" value="Genomic_DNA"/>
</dbReference>
<protein>
    <recommendedName>
        <fullName evidence="1">RNA helicase</fullName>
        <ecNumber evidence="1">3.6.4.13</ecNumber>
    </recommendedName>
</protein>
<evidence type="ECO:0000256" key="4">
    <source>
        <dbReference type="ARBA" id="ARBA00022806"/>
    </source>
</evidence>
<dbReference type="Pfam" id="PF21010">
    <property type="entry name" value="HA2_C"/>
    <property type="match status" value="1"/>
</dbReference>
<feature type="coiled-coil region" evidence="7">
    <location>
        <begin position="1169"/>
        <end position="1196"/>
    </location>
</feature>
<comment type="caution">
    <text evidence="11">The sequence shown here is derived from an EMBL/GenBank/DDBJ whole genome shotgun (WGS) entry which is preliminary data.</text>
</comment>
<evidence type="ECO:0000313" key="12">
    <source>
        <dbReference type="Proteomes" id="UP001159427"/>
    </source>
</evidence>
<dbReference type="Pfam" id="PF00271">
    <property type="entry name" value="Helicase_C"/>
    <property type="match status" value="1"/>
</dbReference>
<evidence type="ECO:0000256" key="2">
    <source>
        <dbReference type="ARBA" id="ARBA00022741"/>
    </source>
</evidence>
<feature type="compositionally biased region" description="Basic and acidic residues" evidence="8">
    <location>
        <begin position="122"/>
        <end position="140"/>
    </location>
</feature>
<dbReference type="SMART" id="SM00487">
    <property type="entry name" value="DEXDc"/>
    <property type="match status" value="1"/>
</dbReference>
<dbReference type="SUPFAM" id="SSF52540">
    <property type="entry name" value="P-loop containing nucleoside triphosphate hydrolases"/>
    <property type="match status" value="1"/>
</dbReference>
<feature type="compositionally biased region" description="Basic and acidic residues" evidence="8">
    <location>
        <begin position="260"/>
        <end position="278"/>
    </location>
</feature>
<dbReference type="PROSITE" id="PS51192">
    <property type="entry name" value="HELICASE_ATP_BIND_1"/>
    <property type="match status" value="1"/>
</dbReference>
<dbReference type="PROSITE" id="PS00690">
    <property type="entry name" value="DEAH_ATP_HELICASE"/>
    <property type="match status" value="1"/>
</dbReference>
<dbReference type="SMART" id="SM00847">
    <property type="entry name" value="HA2"/>
    <property type="match status" value="1"/>
</dbReference>
<evidence type="ECO:0000256" key="6">
    <source>
        <dbReference type="ARBA" id="ARBA00038040"/>
    </source>
</evidence>
<dbReference type="PROSITE" id="PS51194">
    <property type="entry name" value="HELICASE_CTER"/>
    <property type="match status" value="1"/>
</dbReference>
<dbReference type="InterPro" id="IPR027417">
    <property type="entry name" value="P-loop_NTPase"/>
</dbReference>
<keyword evidence="2" id="KW-0547">Nucleotide-binding</keyword>
<keyword evidence="5" id="KW-0067">ATP-binding</keyword>
<dbReference type="PANTHER" id="PTHR18934:SF91">
    <property type="entry name" value="PRE-MRNA-SPLICING FACTOR ATP-DEPENDENT RNA HELICASE PRP16"/>
    <property type="match status" value="1"/>
</dbReference>
<dbReference type="InterPro" id="IPR007502">
    <property type="entry name" value="Helicase-assoc_dom"/>
</dbReference>
<feature type="region of interest" description="Disordered" evidence="8">
    <location>
        <begin position="27"/>
        <end position="46"/>
    </location>
</feature>
<accession>A0ABN8MAL9</accession>
<evidence type="ECO:0000256" key="8">
    <source>
        <dbReference type="SAM" id="MobiDB-lite"/>
    </source>
</evidence>
<evidence type="ECO:0000313" key="11">
    <source>
        <dbReference type="EMBL" id="CAH3025900.1"/>
    </source>
</evidence>
<organism evidence="11 12">
    <name type="scientific">Porites evermanni</name>
    <dbReference type="NCBI Taxonomy" id="104178"/>
    <lineage>
        <taxon>Eukaryota</taxon>
        <taxon>Metazoa</taxon>
        <taxon>Cnidaria</taxon>
        <taxon>Anthozoa</taxon>
        <taxon>Hexacorallia</taxon>
        <taxon>Scleractinia</taxon>
        <taxon>Fungiina</taxon>
        <taxon>Poritidae</taxon>
        <taxon>Porites</taxon>
    </lineage>
</organism>
<feature type="region of interest" description="Disordered" evidence="8">
    <location>
        <begin position="62"/>
        <end position="325"/>
    </location>
</feature>
<dbReference type="InterPro" id="IPR011709">
    <property type="entry name" value="DEAD-box_helicase_OB_fold"/>
</dbReference>
<evidence type="ECO:0000256" key="3">
    <source>
        <dbReference type="ARBA" id="ARBA00022801"/>
    </source>
</evidence>
<keyword evidence="7" id="KW-0175">Coiled coil</keyword>
<gene>
    <name evidence="11" type="ORF">PEVE_00027482</name>
</gene>
<evidence type="ECO:0000259" key="10">
    <source>
        <dbReference type="PROSITE" id="PS51194"/>
    </source>
</evidence>
<dbReference type="PANTHER" id="PTHR18934">
    <property type="entry name" value="ATP-DEPENDENT RNA HELICASE"/>
    <property type="match status" value="1"/>
</dbReference>
<dbReference type="Proteomes" id="UP001159427">
    <property type="component" value="Unassembled WGS sequence"/>
</dbReference>
<evidence type="ECO:0000256" key="7">
    <source>
        <dbReference type="SAM" id="Coils"/>
    </source>
</evidence>
<dbReference type="SMART" id="SM00490">
    <property type="entry name" value="HELICc"/>
    <property type="match status" value="1"/>
</dbReference>
<dbReference type="InterPro" id="IPR001650">
    <property type="entry name" value="Helicase_C-like"/>
</dbReference>
<dbReference type="Pfam" id="PF07717">
    <property type="entry name" value="OB_NTP_bind"/>
    <property type="match status" value="1"/>
</dbReference>
<dbReference type="InterPro" id="IPR002464">
    <property type="entry name" value="DNA/RNA_helicase_DEAH_CS"/>
</dbReference>
<dbReference type="Pfam" id="PF00270">
    <property type="entry name" value="DEAD"/>
    <property type="match status" value="1"/>
</dbReference>
<dbReference type="EC" id="3.6.4.13" evidence="1"/>
<comment type="similarity">
    <text evidence="6">Belongs to the DEAD box helicase family. DEAH subfamily. PRP16 sub-subfamily.</text>
</comment>
<name>A0ABN8MAL9_9CNID</name>
<dbReference type="Gene3D" id="1.20.120.1080">
    <property type="match status" value="1"/>
</dbReference>
<feature type="compositionally biased region" description="Polar residues" evidence="8">
    <location>
        <begin position="28"/>
        <end position="39"/>
    </location>
</feature>
<sequence>MSGVGFDEKYSDTLEGTRSVVGGLILKQGNNKKTNQSPKESVLGLQKLAEEKRKRKIEEDCDKTKRLKDGSSNCRADEWEDGSDDLEGRGRVSAGSGELKSKSRHYRSSLVETPSHTGGVNEEIREKQLRRLERDRETRRAGVYAESRVKDKKDADRDGYRHRNDTYGDRERRKYEKGERSSRRSQNYNGDKRDEFREPRSRRSEWEETPYRSSKSTRDEGYTPRHKSKDIRTPSRSSWDDEESTPSRSKWEMPSPARSVSEDVRSERRSHRRVDDTPRFTPTHKYNIWEDDRRSTGATPRFSKGKRSDVRRESQFPSDVDREEWEEEQKRLDRAWYDMDSGYDETHNPFADVSEEYTKKKEENMAKKAVKRMSAQQRQINKDNDLWETNRMLTSGVVQKLEVDDDFEDDQEAKVHLLVHNIVPPFLDGRIVFTKQPEPVIPVKDSTSDMAMISRKGCHVVRLHREQKERQKAQHKDWELAGTKLGNILGVKKEQEEDDKGGEEDYKDNQKFAKHMKDKSEASSEFAAKKTIREQRQYLPIFAIREELLNIVRDNQVVIVVGETGSGKTTQLTQYMHEDGYTNYGMIGCTQPRRVAAMSVAKRVSEEFGCRLGEEVGYAIRFEDVTSEKTIIKYMTDGILLRESLRESDLDHYSVIIMDEAHERSLNTDVLFGLLREVISRRRDMKLIVTSATMDAQKFADFFGNVPTFQIPGRTFPVDIFFSKNVVEDYVDGAVKQALQIHLTPAKGDILIFMPGQEDIEVTCDLITERLNEIDEAPPLAVLPIYSQLPSDLQAKIFQKAPDGVRKCIVATNIAETSLTVDGIMFVVDSGYCKLKVFNPKIGMDALQVYPISQANANQRSGRAGRTGPGQCFRLFTESSYKNELLISTVPEIQRTNLANVVLLLKSLGVQNLLEFHFMDPPPQDNILNSMYQLWILGALDNTGSLTPLGRQMVEFPLDPALSKMLIVAVDMECSDESLTIVSMLSVPAIFFRPKGREEESDAAREKFAVPESDHLTFLNVYIQWKSNNYSAQWCNEHFIHIKAMRKVREVRGQLKDIMVQQKMPIKSCGNDWDVLRKCICSSYFHQAARLKGIGEYVNMRTGMPCHLHPTSALFGMGYTPDYIVYHELVMTSKEYMQCVTAVDGYWLAELGPMFYTVKESTKTRLEKRKRAREDLSAMEEEMAAASAQIKAREEEKLAKVTPSVRSQIVTPGRKAPATPRRTPFRFGL</sequence>
<dbReference type="CDD" id="cd18791">
    <property type="entry name" value="SF2_C_RHA"/>
    <property type="match status" value="1"/>
</dbReference>
<keyword evidence="4" id="KW-0347">Helicase</keyword>
<keyword evidence="3" id="KW-0378">Hydrolase</keyword>
<keyword evidence="12" id="KW-1185">Reference proteome</keyword>
<dbReference type="InterPro" id="IPR011545">
    <property type="entry name" value="DEAD/DEAH_box_helicase_dom"/>
</dbReference>
<dbReference type="Gene3D" id="3.40.50.300">
    <property type="entry name" value="P-loop containing nucleotide triphosphate hydrolases"/>
    <property type="match status" value="2"/>
</dbReference>
<reference evidence="11 12" key="1">
    <citation type="submission" date="2022-05" db="EMBL/GenBank/DDBJ databases">
        <authorList>
            <consortium name="Genoscope - CEA"/>
            <person name="William W."/>
        </authorList>
    </citation>
    <scope>NUCLEOTIDE SEQUENCE [LARGE SCALE GENOMIC DNA]</scope>
</reference>
<dbReference type="Pfam" id="PF04408">
    <property type="entry name" value="WHD_HA2"/>
    <property type="match status" value="1"/>
</dbReference>
<feature type="compositionally biased region" description="Basic and acidic residues" evidence="8">
    <location>
        <begin position="190"/>
        <end position="223"/>
    </location>
</feature>
<feature type="compositionally biased region" description="Basic and acidic residues" evidence="8">
    <location>
        <begin position="147"/>
        <end position="182"/>
    </location>
</feature>
<dbReference type="InterPro" id="IPR014001">
    <property type="entry name" value="Helicase_ATP-bd"/>
</dbReference>
<evidence type="ECO:0000256" key="5">
    <source>
        <dbReference type="ARBA" id="ARBA00022840"/>
    </source>
</evidence>
<feature type="region of interest" description="Disordered" evidence="8">
    <location>
        <begin position="1203"/>
        <end position="1229"/>
    </location>
</feature>
<dbReference type="CDD" id="cd17983">
    <property type="entry name" value="DEXHc_DHX38"/>
    <property type="match status" value="1"/>
</dbReference>
<evidence type="ECO:0000256" key="1">
    <source>
        <dbReference type="ARBA" id="ARBA00012552"/>
    </source>
</evidence>
<evidence type="ECO:0000259" key="9">
    <source>
        <dbReference type="PROSITE" id="PS51192"/>
    </source>
</evidence>
<feature type="domain" description="Helicase ATP-binding" evidence="9">
    <location>
        <begin position="549"/>
        <end position="712"/>
    </location>
</feature>